<comment type="caution">
    <text evidence="8">The sequence shown here is derived from an EMBL/GenBank/DDBJ whole genome shotgun (WGS) entry which is preliminary data.</text>
</comment>
<evidence type="ECO:0000259" key="7">
    <source>
        <dbReference type="PROSITE" id="PS51383"/>
    </source>
</evidence>
<gene>
    <name evidence="6" type="primary">nnrD</name>
    <name evidence="8" type="ORF">A2777_04160</name>
</gene>
<sequence length="322" mass="36065">MNDNEFKKVLKKLYLPPPDSHKGQNGRLLIIGGSHLFHAASLWALKVASRIVDLVHYSSVKENNEIVMRVKSEFRNGIVVQRKNIEEYIEEDDCILIGPGMVRAEKSKINNSAFAAPPAKPMATHGKASTDKQMTNIKDIEKIKNEGTETYFLTNYLLRKYPHKKWVIDAGALQMTEPEWIPEGAILTPHTREMESLIIKIKNEKIKKEIEKSKTKEQITIFAREYNCTVLLKGRTDYIVSGNKAIEITGGNAGMTKGGTGDVLAGLVAALFCKNEAYSCAVAGSYINKKAGDWLFKKTGYWFNASDLADQIPQTMKRLLLS</sequence>
<keyword evidence="3 6" id="KW-0521">NADP</keyword>
<dbReference type="CDD" id="cd01171">
    <property type="entry name" value="YXKO-related"/>
    <property type="match status" value="1"/>
</dbReference>
<keyword evidence="5 6" id="KW-0456">Lyase</keyword>
<evidence type="ECO:0000256" key="3">
    <source>
        <dbReference type="ARBA" id="ARBA00022857"/>
    </source>
</evidence>
<comment type="caution">
    <text evidence="6">Lacks conserved residue(s) required for the propagation of feature annotation.</text>
</comment>
<comment type="catalytic activity">
    <reaction evidence="6">
        <text>(6S)-NADPHX + ADP = AMP + phosphate + NADPH + H(+)</text>
        <dbReference type="Rhea" id="RHEA:32235"/>
        <dbReference type="ChEBI" id="CHEBI:15378"/>
        <dbReference type="ChEBI" id="CHEBI:43474"/>
        <dbReference type="ChEBI" id="CHEBI:57783"/>
        <dbReference type="ChEBI" id="CHEBI:64076"/>
        <dbReference type="ChEBI" id="CHEBI:456215"/>
        <dbReference type="ChEBI" id="CHEBI:456216"/>
        <dbReference type="EC" id="4.2.1.136"/>
    </reaction>
</comment>
<reference evidence="8 9" key="1">
    <citation type="journal article" date="2016" name="Nat. Commun.">
        <title>Thousands of microbial genomes shed light on interconnected biogeochemical processes in an aquifer system.</title>
        <authorList>
            <person name="Anantharaman K."/>
            <person name="Brown C.T."/>
            <person name="Hug L.A."/>
            <person name="Sharon I."/>
            <person name="Castelle C.J."/>
            <person name="Probst A.J."/>
            <person name="Thomas B.C."/>
            <person name="Singh A."/>
            <person name="Wilkins M.J."/>
            <person name="Karaoz U."/>
            <person name="Brodie E.L."/>
            <person name="Williams K.H."/>
            <person name="Hubbard S.S."/>
            <person name="Banfield J.F."/>
        </authorList>
    </citation>
    <scope>NUCLEOTIDE SEQUENCE [LARGE SCALE GENOMIC DNA]</scope>
</reference>
<keyword evidence="2 6" id="KW-0067">ATP-binding</keyword>
<feature type="binding site" evidence="6">
    <location>
        <position position="190"/>
    </location>
    <ligand>
        <name>(6S)-NADPHX</name>
        <dbReference type="ChEBI" id="CHEBI:64076"/>
    </ligand>
</feature>
<feature type="domain" description="YjeF C-terminal" evidence="7">
    <location>
        <begin position="5"/>
        <end position="319"/>
    </location>
</feature>
<comment type="cofactor">
    <cofactor evidence="6">
        <name>Mg(2+)</name>
        <dbReference type="ChEBI" id="CHEBI:18420"/>
    </cofactor>
</comment>
<evidence type="ECO:0000313" key="9">
    <source>
        <dbReference type="Proteomes" id="UP000177354"/>
    </source>
</evidence>
<dbReference type="SUPFAM" id="SSF53613">
    <property type="entry name" value="Ribokinase-like"/>
    <property type="match status" value="2"/>
</dbReference>
<feature type="binding site" evidence="6">
    <location>
        <position position="261"/>
    </location>
    <ligand>
        <name>AMP</name>
        <dbReference type="ChEBI" id="CHEBI:456215"/>
    </ligand>
</feature>
<dbReference type="GO" id="GO:0046496">
    <property type="term" value="P:nicotinamide nucleotide metabolic process"/>
    <property type="evidence" value="ECO:0007669"/>
    <property type="project" value="UniProtKB-UniRule"/>
</dbReference>
<dbReference type="PROSITE" id="PS01050">
    <property type="entry name" value="YJEF_C_2"/>
    <property type="match status" value="1"/>
</dbReference>
<comment type="catalytic activity">
    <reaction evidence="6">
        <text>(6S)-NADHX + ADP = AMP + phosphate + NADH + H(+)</text>
        <dbReference type="Rhea" id="RHEA:32223"/>
        <dbReference type="ChEBI" id="CHEBI:15378"/>
        <dbReference type="ChEBI" id="CHEBI:43474"/>
        <dbReference type="ChEBI" id="CHEBI:57945"/>
        <dbReference type="ChEBI" id="CHEBI:64074"/>
        <dbReference type="ChEBI" id="CHEBI:456215"/>
        <dbReference type="ChEBI" id="CHEBI:456216"/>
        <dbReference type="EC" id="4.2.1.136"/>
    </reaction>
</comment>
<evidence type="ECO:0000256" key="2">
    <source>
        <dbReference type="ARBA" id="ARBA00022840"/>
    </source>
</evidence>
<evidence type="ECO:0000313" key="8">
    <source>
        <dbReference type="EMBL" id="OGG07034.1"/>
    </source>
</evidence>
<dbReference type="PANTHER" id="PTHR12592">
    <property type="entry name" value="ATP-DEPENDENT (S)-NAD(P)H-HYDRATE DEHYDRATASE FAMILY MEMBER"/>
    <property type="match status" value="1"/>
</dbReference>
<evidence type="ECO:0000256" key="6">
    <source>
        <dbReference type="HAMAP-Rule" id="MF_01965"/>
    </source>
</evidence>
<dbReference type="InterPro" id="IPR017953">
    <property type="entry name" value="Carbohydrate_kinase_pred_CS"/>
</dbReference>
<dbReference type="EMBL" id="MFJF01000012">
    <property type="protein sequence ID" value="OGG07034.1"/>
    <property type="molecule type" value="Genomic_DNA"/>
</dbReference>
<dbReference type="EC" id="4.2.1.136" evidence="6"/>
<dbReference type="GO" id="GO:0110051">
    <property type="term" value="P:metabolite repair"/>
    <property type="evidence" value="ECO:0007669"/>
    <property type="project" value="TreeGrafter"/>
</dbReference>
<organism evidence="8 9">
    <name type="scientific">Candidatus Gottesmanbacteria bacterium RIFCSPHIGHO2_01_FULL_40_15</name>
    <dbReference type="NCBI Taxonomy" id="1798376"/>
    <lineage>
        <taxon>Bacteria</taxon>
        <taxon>Candidatus Gottesmaniibacteriota</taxon>
    </lineage>
</organism>
<name>A0A1F5Z3Z0_9BACT</name>
<feature type="binding site" evidence="6">
    <location>
        <position position="100"/>
    </location>
    <ligand>
        <name>(6S)-NADPHX</name>
        <dbReference type="ChEBI" id="CHEBI:64076"/>
    </ligand>
</feature>
<comment type="subunit">
    <text evidence="6">Homotetramer.</text>
</comment>
<dbReference type="PROSITE" id="PS51383">
    <property type="entry name" value="YJEF_C_3"/>
    <property type="match status" value="1"/>
</dbReference>
<protein>
    <recommendedName>
        <fullName evidence="6">ADP-dependent (S)-NAD(P)H-hydrate dehydratase</fullName>
        <ecNumber evidence="6">4.2.1.136</ecNumber>
    </recommendedName>
    <alternativeName>
        <fullName evidence="6">ADP-dependent NAD(P)HX dehydratase</fullName>
    </alternativeName>
</protein>
<feature type="binding site" evidence="6">
    <location>
        <position position="40"/>
    </location>
    <ligand>
        <name>(6S)-NADPHX</name>
        <dbReference type="ChEBI" id="CHEBI:64076"/>
    </ligand>
</feature>
<dbReference type="GO" id="GO:0052855">
    <property type="term" value="F:ADP-dependent NAD(P)H-hydrate dehydratase activity"/>
    <property type="evidence" value="ECO:0007669"/>
    <property type="project" value="UniProtKB-UniRule"/>
</dbReference>
<feature type="binding site" evidence="6">
    <location>
        <position position="262"/>
    </location>
    <ligand>
        <name>(6S)-NADPHX</name>
        <dbReference type="ChEBI" id="CHEBI:64076"/>
    </ligand>
</feature>
<dbReference type="Pfam" id="PF01256">
    <property type="entry name" value="Carb_kinase"/>
    <property type="match status" value="1"/>
</dbReference>
<dbReference type="Proteomes" id="UP000177354">
    <property type="component" value="Unassembled WGS sequence"/>
</dbReference>
<evidence type="ECO:0000256" key="4">
    <source>
        <dbReference type="ARBA" id="ARBA00023027"/>
    </source>
</evidence>
<dbReference type="GO" id="GO:0005524">
    <property type="term" value="F:ATP binding"/>
    <property type="evidence" value="ECO:0007669"/>
    <property type="project" value="UniProtKB-KW"/>
</dbReference>
<dbReference type="Gene3D" id="3.40.1190.20">
    <property type="match status" value="2"/>
</dbReference>
<keyword evidence="4 6" id="KW-0520">NAD</keyword>
<evidence type="ECO:0000256" key="5">
    <source>
        <dbReference type="ARBA" id="ARBA00023239"/>
    </source>
</evidence>
<accession>A0A1F5Z3Z0</accession>
<dbReference type="InterPro" id="IPR000631">
    <property type="entry name" value="CARKD"/>
</dbReference>
<dbReference type="PANTHER" id="PTHR12592:SF0">
    <property type="entry name" value="ATP-DEPENDENT (S)-NAD(P)H-HYDRATE DEHYDRATASE"/>
    <property type="match status" value="1"/>
</dbReference>
<comment type="function">
    <text evidence="6">Catalyzes the dehydration of the S-form of NAD(P)HX at the expense of ADP, which is converted to AMP. Together with NAD(P)HX epimerase, which catalyzes the epimerization of the S- and R-forms, the enzyme allows the repair of both epimers of NAD(P)HX, a damaged form of NAD(P)H that is a result of enzymatic or heat-dependent hydration.</text>
</comment>
<dbReference type="AlphaFoldDB" id="A0A1F5Z3Z0"/>
<dbReference type="HAMAP" id="MF_01965">
    <property type="entry name" value="NADHX_dehydratase"/>
    <property type="match status" value="1"/>
</dbReference>
<keyword evidence="1 6" id="KW-0547">Nucleotide-binding</keyword>
<comment type="similarity">
    <text evidence="6">Belongs to the NnrD/CARKD family.</text>
</comment>
<proteinExistence type="inferred from homology"/>
<dbReference type="InterPro" id="IPR029056">
    <property type="entry name" value="Ribokinase-like"/>
</dbReference>
<evidence type="ECO:0000256" key="1">
    <source>
        <dbReference type="ARBA" id="ARBA00022741"/>
    </source>
</evidence>